<name>A0A199UWK7_ANACO</name>
<protein>
    <submittedName>
        <fullName evidence="1">Protein EFR</fullName>
    </submittedName>
</protein>
<dbReference type="PANTHER" id="PTHR46087">
    <property type="entry name" value="PUTATIVE, EXPRESSED-RELATED"/>
    <property type="match status" value="1"/>
</dbReference>
<dbReference type="Proteomes" id="UP000092600">
    <property type="component" value="Unassembled WGS sequence"/>
</dbReference>
<dbReference type="EMBL" id="LSRQ01004508">
    <property type="protein sequence ID" value="OAY69197.1"/>
    <property type="molecule type" value="Genomic_DNA"/>
</dbReference>
<dbReference type="InterPro" id="IPR049152">
    <property type="entry name" value="EFR3-like_ARM"/>
</dbReference>
<dbReference type="InterPro" id="IPR016024">
    <property type="entry name" value="ARM-type_fold"/>
</dbReference>
<gene>
    <name evidence="1" type="ORF">ACMD2_23149</name>
</gene>
<comment type="caution">
    <text evidence="1">The sequence shown here is derived from an EMBL/GenBank/DDBJ whole genome shotgun (WGS) entry which is preliminary data.</text>
</comment>
<accession>A0A199UWK7</accession>
<dbReference type="STRING" id="4615.A0A199UWK7"/>
<feature type="non-terminal residue" evidence="1">
    <location>
        <position position="608"/>
    </location>
</feature>
<dbReference type="PANTHER" id="PTHR46087:SF1">
    <property type="entry name" value="ARM REPEAT SUPERFAMILY PROTEIN"/>
    <property type="match status" value="1"/>
</dbReference>
<dbReference type="SUPFAM" id="SSF48371">
    <property type="entry name" value="ARM repeat"/>
    <property type="match status" value="1"/>
</dbReference>
<dbReference type="AlphaFoldDB" id="A0A199UWK7"/>
<proteinExistence type="predicted"/>
<organism evidence="1 2">
    <name type="scientific">Ananas comosus</name>
    <name type="common">Pineapple</name>
    <name type="synonym">Ananas ananas</name>
    <dbReference type="NCBI Taxonomy" id="4615"/>
    <lineage>
        <taxon>Eukaryota</taxon>
        <taxon>Viridiplantae</taxon>
        <taxon>Streptophyta</taxon>
        <taxon>Embryophyta</taxon>
        <taxon>Tracheophyta</taxon>
        <taxon>Spermatophyta</taxon>
        <taxon>Magnoliopsida</taxon>
        <taxon>Liliopsida</taxon>
        <taxon>Poales</taxon>
        <taxon>Bromeliaceae</taxon>
        <taxon>Bromelioideae</taxon>
        <taxon>Ananas</taxon>
    </lineage>
</organism>
<dbReference type="Pfam" id="PF21052">
    <property type="entry name" value="EFR3_ARM"/>
    <property type="match status" value="1"/>
</dbReference>
<sequence length="608" mass="68336">MGVMSRKVLPACGNLCIFCPSLRARSRQPVKRYKKLLADIFPKSQDGEPNERMISKLCEYASKNPMRIPKITEYLEQRCYKELRNEHFSVAKVVPCIYRKLLSSCKGQMPLLAMSSLCIVRTLLDQTREDEMCILGCLLLVDFLNSQVDSTYMFNVESLIPKICQLSQEVGRDEKGLCLRSAALQALASMVQFMGDYSHISVDFDNIVSVILDNYEPYQVVLENGTHDMGYTEIQNYSMKEVVRIDGRDSTMVGSKNPSYWSRICLQNMAKIAKEATTVRRVLEPLCRYFDSGNCWSLDGGIACSVLSEIQDIAKYCFAPQKYQNLHSIPFYRYGQNSHLLLSIMIKHLNHKNVSKNPITQINILKVATHLACNSKLQASAAIISAISDLMRHLRKCMQCSIEASNLEGDINKSNSALHSALEECLVQLTKKAFPEALLHQLLLAMAHPDHKTRVGSHRILSAILMPASVSPWSIANFPIGLKDYNTRETLVVALAAFSSSASLKEKLRQNSFMHSESLKLNERPDAAVEAIEENGCLHKNGDLQNTNCQSRDSHHNTSCGFMRLSSHQVGLLLSSIWTQALSEDNTPENYEAMAHSYNLALLFSRAK</sequence>
<reference evidence="1 2" key="1">
    <citation type="journal article" date="2016" name="DNA Res.">
        <title>The draft genome of MD-2 pineapple using hybrid error correction of long reads.</title>
        <authorList>
            <person name="Redwan R.M."/>
            <person name="Saidin A."/>
            <person name="Kumar S.V."/>
        </authorList>
    </citation>
    <scope>NUCLEOTIDE SEQUENCE [LARGE SCALE GENOMIC DNA]</scope>
    <source>
        <strain evidence="2">cv. MD2</strain>
        <tissue evidence="1">Leaf</tissue>
    </source>
</reference>
<evidence type="ECO:0000313" key="2">
    <source>
        <dbReference type="Proteomes" id="UP000092600"/>
    </source>
</evidence>
<dbReference type="InterPro" id="IPR055296">
    <property type="entry name" value="SRL2-like"/>
</dbReference>
<evidence type="ECO:0000313" key="1">
    <source>
        <dbReference type="EMBL" id="OAY69197.1"/>
    </source>
</evidence>